<dbReference type="Gene3D" id="3.90.180.10">
    <property type="entry name" value="Medium-chain alcohol dehydrogenases, catalytic domain"/>
    <property type="match status" value="1"/>
</dbReference>
<keyword evidence="2 4" id="KW-0862">Zinc</keyword>
<dbReference type="Gene3D" id="3.40.50.720">
    <property type="entry name" value="NAD(P)-binding Rossmann-like Domain"/>
    <property type="match status" value="1"/>
</dbReference>
<evidence type="ECO:0000256" key="4">
    <source>
        <dbReference type="RuleBase" id="RU361277"/>
    </source>
</evidence>
<dbReference type="PANTHER" id="PTHR43401:SF2">
    <property type="entry name" value="L-THREONINE 3-DEHYDROGENASE"/>
    <property type="match status" value="1"/>
</dbReference>
<dbReference type="GO" id="GO:0008270">
    <property type="term" value="F:zinc ion binding"/>
    <property type="evidence" value="ECO:0007669"/>
    <property type="project" value="InterPro"/>
</dbReference>
<reference evidence="8" key="1">
    <citation type="submission" date="2018-09" db="EMBL/GenBank/DDBJ databases">
        <title>Draft Genome Sequence of Mediterraneibacter sp. KCTC 15684.</title>
        <authorList>
            <person name="Kim J.S."/>
            <person name="Han K.I."/>
            <person name="Suh M.K."/>
            <person name="Lee K.C."/>
            <person name="Eom M.K."/>
            <person name="Lee J.H."/>
            <person name="Park S.H."/>
            <person name="Kang S.W."/>
            <person name="Park J.E."/>
            <person name="Oh B.S."/>
            <person name="Yu S.Y."/>
            <person name="Choi S.H."/>
            <person name="Lee D.H."/>
            <person name="Yoon H."/>
            <person name="Kim B."/>
            <person name="Yang S.J."/>
            <person name="Lee J.S."/>
        </authorList>
    </citation>
    <scope>NUCLEOTIDE SEQUENCE [LARGE SCALE GENOMIC DNA]</scope>
    <source>
        <strain evidence="8">KCTC 15684</strain>
    </source>
</reference>
<evidence type="ECO:0000259" key="5">
    <source>
        <dbReference type="Pfam" id="PF00107"/>
    </source>
</evidence>
<evidence type="ECO:0000256" key="2">
    <source>
        <dbReference type="ARBA" id="ARBA00022833"/>
    </source>
</evidence>
<feature type="domain" description="Alcohol dehydrogenase-like N-terminal" evidence="6">
    <location>
        <begin position="28"/>
        <end position="142"/>
    </location>
</feature>
<dbReference type="SUPFAM" id="SSF51735">
    <property type="entry name" value="NAD(P)-binding Rossmann-fold domains"/>
    <property type="match status" value="1"/>
</dbReference>
<evidence type="ECO:0000259" key="6">
    <source>
        <dbReference type="Pfam" id="PF08240"/>
    </source>
</evidence>
<dbReference type="InterPro" id="IPR011032">
    <property type="entry name" value="GroES-like_sf"/>
</dbReference>
<dbReference type="InterPro" id="IPR050129">
    <property type="entry name" value="Zn_alcohol_dh"/>
</dbReference>
<dbReference type="RefSeq" id="WP_117602887.1">
    <property type="nucleotide sequence ID" value="NZ_BHGK01000001.1"/>
</dbReference>
<dbReference type="Proteomes" id="UP000265643">
    <property type="component" value="Unassembled WGS sequence"/>
</dbReference>
<comment type="caution">
    <text evidence="7">The sequence shown here is derived from an EMBL/GenBank/DDBJ whole genome shotgun (WGS) entry which is preliminary data.</text>
</comment>
<dbReference type="SUPFAM" id="SSF50129">
    <property type="entry name" value="GroES-like"/>
    <property type="match status" value="1"/>
</dbReference>
<dbReference type="PROSITE" id="PS00059">
    <property type="entry name" value="ADH_ZINC"/>
    <property type="match status" value="1"/>
</dbReference>
<evidence type="ECO:0008006" key="9">
    <source>
        <dbReference type="Google" id="ProtNLM"/>
    </source>
</evidence>
<evidence type="ECO:0000256" key="1">
    <source>
        <dbReference type="ARBA" id="ARBA00022723"/>
    </source>
</evidence>
<feature type="domain" description="Alcohol dehydrogenase-like C-terminal" evidence="5">
    <location>
        <begin position="184"/>
        <end position="311"/>
    </location>
</feature>
<dbReference type="InterPro" id="IPR036291">
    <property type="entry name" value="NAD(P)-bd_dom_sf"/>
</dbReference>
<dbReference type="InterPro" id="IPR013154">
    <property type="entry name" value="ADH-like_N"/>
</dbReference>
<sequence length="349" mass="38373">MSENMRSIVVYGAKDVKIENFPVPECDDDKILVQVERCGVCTYEQRLFNGTHKAGVPVVPGHEVAGKIVAIGKEINTDEWSVGDTVVVGVTLPCRDCYPCKLGETQNCEHFDALKKVLPGQHHVGTGGFSSYMMSSPECVFKYHTVSPEEACMTEPLSCVIHSVETADPQFGQYCFIIGAGFMGLLHTLLCVRKGTRVIVSDMNEERLELAKKMGAQFTINPAKENTAEKLREYTNGHMASVVFDTTPIAAVAEEAFHYLGTNGKLMIYSGIYPNKPITVDPHLIHKKGLQILGTANSNDRDFTRASEMISNGILDMKPFISGVYEADDIIACLESSCTGLTFRNIVKF</sequence>
<dbReference type="InterPro" id="IPR002328">
    <property type="entry name" value="ADH_Zn_CS"/>
</dbReference>
<dbReference type="PANTHER" id="PTHR43401">
    <property type="entry name" value="L-THREONINE 3-DEHYDROGENASE"/>
    <property type="match status" value="1"/>
</dbReference>
<dbReference type="Pfam" id="PF00107">
    <property type="entry name" value="ADH_zinc_N"/>
    <property type="match status" value="1"/>
</dbReference>
<dbReference type="AlphaFoldDB" id="A0A391P1Q7"/>
<keyword evidence="1 4" id="KW-0479">Metal-binding</keyword>
<dbReference type="InterPro" id="IPR013149">
    <property type="entry name" value="ADH-like_C"/>
</dbReference>
<evidence type="ECO:0000313" key="8">
    <source>
        <dbReference type="Proteomes" id="UP000265643"/>
    </source>
</evidence>
<protein>
    <recommendedName>
        <fullName evidence="9">Alcohol dehydrogenase</fullName>
    </recommendedName>
</protein>
<dbReference type="GO" id="GO:0016491">
    <property type="term" value="F:oxidoreductase activity"/>
    <property type="evidence" value="ECO:0007669"/>
    <property type="project" value="UniProtKB-KW"/>
</dbReference>
<organism evidence="7 8">
    <name type="scientific">Mediterraneibacter butyricigenes</name>
    <dbReference type="NCBI Taxonomy" id="2316025"/>
    <lineage>
        <taxon>Bacteria</taxon>
        <taxon>Bacillati</taxon>
        <taxon>Bacillota</taxon>
        <taxon>Clostridia</taxon>
        <taxon>Lachnospirales</taxon>
        <taxon>Lachnospiraceae</taxon>
        <taxon>Mediterraneibacter</taxon>
    </lineage>
</organism>
<accession>A0A391P1Q7</accession>
<evidence type="ECO:0000256" key="3">
    <source>
        <dbReference type="ARBA" id="ARBA00023002"/>
    </source>
</evidence>
<gene>
    <name evidence="7" type="ORF">KGMB01110_14460</name>
</gene>
<evidence type="ECO:0000313" key="7">
    <source>
        <dbReference type="EMBL" id="GCA67010.1"/>
    </source>
</evidence>
<comment type="cofactor">
    <cofactor evidence="4">
        <name>Zn(2+)</name>
        <dbReference type="ChEBI" id="CHEBI:29105"/>
    </cofactor>
</comment>
<proteinExistence type="inferred from homology"/>
<name>A0A391P1Q7_9FIRM</name>
<dbReference type="Pfam" id="PF08240">
    <property type="entry name" value="ADH_N"/>
    <property type="match status" value="1"/>
</dbReference>
<keyword evidence="3" id="KW-0560">Oxidoreductase</keyword>
<keyword evidence="8" id="KW-1185">Reference proteome</keyword>
<comment type="similarity">
    <text evidence="4">Belongs to the zinc-containing alcohol dehydrogenase family.</text>
</comment>
<dbReference type="EMBL" id="BHGK01000001">
    <property type="protein sequence ID" value="GCA67010.1"/>
    <property type="molecule type" value="Genomic_DNA"/>
</dbReference>